<accession>A0A8S3EFC9</accession>
<sequence>FINARRRIVQPMIDQSNRAAMMGTVCNDYLPINPYPTIDPSRAAYEFQTNLYDDLARTSAYRSPPIPTYASMHPNSFFSAVTDPSNTLLSMHYGISPSSYHGQEH</sequence>
<evidence type="ECO:0000313" key="1">
    <source>
        <dbReference type="EMBL" id="CAF4491269.1"/>
    </source>
</evidence>
<name>A0A8S3EFC9_9BILA</name>
<proteinExistence type="predicted"/>
<dbReference type="EMBL" id="CAJOBJ010078717">
    <property type="protein sequence ID" value="CAF4491269.1"/>
    <property type="molecule type" value="Genomic_DNA"/>
</dbReference>
<dbReference type="AlphaFoldDB" id="A0A8S3EFC9"/>
<evidence type="ECO:0000313" key="2">
    <source>
        <dbReference type="EMBL" id="CAF5050691.1"/>
    </source>
</evidence>
<protein>
    <submittedName>
        <fullName evidence="2">Uncharacterized protein</fullName>
    </submittedName>
</protein>
<dbReference type="Proteomes" id="UP000681967">
    <property type="component" value="Unassembled WGS sequence"/>
</dbReference>
<gene>
    <name evidence="2" type="ORF">BYL167_LOCUS58036</name>
    <name evidence="1" type="ORF">GIL414_LOCUS34275</name>
</gene>
<feature type="non-terminal residue" evidence="2">
    <location>
        <position position="1"/>
    </location>
</feature>
<organism evidence="2 3">
    <name type="scientific">Rotaria magnacalcarata</name>
    <dbReference type="NCBI Taxonomy" id="392030"/>
    <lineage>
        <taxon>Eukaryota</taxon>
        <taxon>Metazoa</taxon>
        <taxon>Spiralia</taxon>
        <taxon>Gnathifera</taxon>
        <taxon>Rotifera</taxon>
        <taxon>Eurotatoria</taxon>
        <taxon>Bdelloidea</taxon>
        <taxon>Philodinida</taxon>
        <taxon>Philodinidae</taxon>
        <taxon>Rotaria</taxon>
    </lineage>
</organism>
<comment type="caution">
    <text evidence="2">The sequence shown here is derived from an EMBL/GenBank/DDBJ whole genome shotgun (WGS) entry which is preliminary data.</text>
</comment>
<dbReference type="EMBL" id="CAJOBH010226015">
    <property type="protein sequence ID" value="CAF5050691.1"/>
    <property type="molecule type" value="Genomic_DNA"/>
</dbReference>
<dbReference type="Gene3D" id="1.10.10.60">
    <property type="entry name" value="Homeodomain-like"/>
    <property type="match status" value="1"/>
</dbReference>
<reference evidence="2" key="1">
    <citation type="submission" date="2021-02" db="EMBL/GenBank/DDBJ databases">
        <authorList>
            <person name="Nowell W R."/>
        </authorList>
    </citation>
    <scope>NUCLEOTIDE SEQUENCE</scope>
</reference>
<evidence type="ECO:0000313" key="3">
    <source>
        <dbReference type="Proteomes" id="UP000681967"/>
    </source>
</evidence>
<dbReference type="Proteomes" id="UP000681720">
    <property type="component" value="Unassembled WGS sequence"/>
</dbReference>